<sequence>MRLLLQRVSSAQVSVSGDVIAQIRE</sequence>
<reference evidence="1" key="1">
    <citation type="submission" date="2018-05" db="EMBL/GenBank/DDBJ databases">
        <authorList>
            <person name="Lanie J.A."/>
            <person name="Ng W.-L."/>
            <person name="Kazmierczak K.M."/>
            <person name="Andrzejewski T.M."/>
            <person name="Davidsen T.M."/>
            <person name="Wayne K.J."/>
            <person name="Tettelin H."/>
            <person name="Glass J.I."/>
            <person name="Rusch D."/>
            <person name="Podicherti R."/>
            <person name="Tsui H.-C.T."/>
            <person name="Winkler M.E."/>
        </authorList>
    </citation>
    <scope>NUCLEOTIDE SEQUENCE</scope>
</reference>
<feature type="non-terminal residue" evidence="1">
    <location>
        <position position="25"/>
    </location>
</feature>
<dbReference type="EMBL" id="UINC01184349">
    <property type="protein sequence ID" value="SVD95525.1"/>
    <property type="molecule type" value="Genomic_DNA"/>
</dbReference>
<evidence type="ECO:0008006" key="2">
    <source>
        <dbReference type="Google" id="ProtNLM"/>
    </source>
</evidence>
<evidence type="ECO:0000313" key="1">
    <source>
        <dbReference type="EMBL" id="SVD95525.1"/>
    </source>
</evidence>
<organism evidence="1">
    <name type="scientific">marine metagenome</name>
    <dbReference type="NCBI Taxonomy" id="408172"/>
    <lineage>
        <taxon>unclassified sequences</taxon>
        <taxon>metagenomes</taxon>
        <taxon>ecological metagenomes</taxon>
    </lineage>
</organism>
<name>A0A382ZKD3_9ZZZZ</name>
<accession>A0A382ZKD3</accession>
<gene>
    <name evidence="1" type="ORF">METZ01_LOCUS448379</name>
</gene>
<protein>
    <recommendedName>
        <fullName evidence="2">D-tyrosyl-tRNA(Tyr) deacylase</fullName>
    </recommendedName>
</protein>
<dbReference type="AlphaFoldDB" id="A0A382ZKD3"/>
<proteinExistence type="predicted"/>